<dbReference type="SUPFAM" id="SSF55811">
    <property type="entry name" value="Nudix"/>
    <property type="match status" value="1"/>
</dbReference>
<dbReference type="PROSITE" id="PS51462">
    <property type="entry name" value="NUDIX"/>
    <property type="match status" value="1"/>
</dbReference>
<dbReference type="InterPro" id="IPR015797">
    <property type="entry name" value="NUDIX_hydrolase-like_dom_sf"/>
</dbReference>
<organism evidence="4 5">
    <name type="scientific">Paenibacillus roseus</name>
    <dbReference type="NCBI Taxonomy" id="2798579"/>
    <lineage>
        <taxon>Bacteria</taxon>
        <taxon>Bacillati</taxon>
        <taxon>Bacillota</taxon>
        <taxon>Bacilli</taxon>
        <taxon>Bacillales</taxon>
        <taxon>Paenibacillaceae</taxon>
        <taxon>Paenibacillus</taxon>
    </lineage>
</organism>
<evidence type="ECO:0000259" key="3">
    <source>
        <dbReference type="PROSITE" id="PS51462"/>
    </source>
</evidence>
<evidence type="ECO:0000256" key="1">
    <source>
        <dbReference type="ARBA" id="ARBA00001946"/>
    </source>
</evidence>
<dbReference type="Gene3D" id="3.90.79.10">
    <property type="entry name" value="Nucleoside Triphosphate Pyrophosphohydrolase"/>
    <property type="match status" value="1"/>
</dbReference>
<evidence type="ECO:0000313" key="5">
    <source>
        <dbReference type="Proteomes" id="UP000640274"/>
    </source>
</evidence>
<evidence type="ECO:0000256" key="2">
    <source>
        <dbReference type="ARBA" id="ARBA00022801"/>
    </source>
</evidence>
<protein>
    <submittedName>
        <fullName evidence="4">NUDIX domain-containing protein</fullName>
    </submittedName>
</protein>
<dbReference type="RefSeq" id="WP_199018276.1">
    <property type="nucleotide sequence ID" value="NZ_JAELUP010000013.1"/>
</dbReference>
<dbReference type="PANTHER" id="PTHR43046:SF14">
    <property type="entry name" value="MUTT_NUDIX FAMILY PROTEIN"/>
    <property type="match status" value="1"/>
</dbReference>
<dbReference type="GO" id="GO:0016787">
    <property type="term" value="F:hydrolase activity"/>
    <property type="evidence" value="ECO:0007669"/>
    <property type="project" value="UniProtKB-KW"/>
</dbReference>
<keyword evidence="2" id="KW-0378">Hydrolase</keyword>
<dbReference type="Pfam" id="PF00293">
    <property type="entry name" value="NUDIX"/>
    <property type="match status" value="1"/>
</dbReference>
<gene>
    <name evidence="4" type="ORF">JFN88_05240</name>
</gene>
<dbReference type="InterPro" id="IPR000086">
    <property type="entry name" value="NUDIX_hydrolase_dom"/>
</dbReference>
<dbReference type="InterPro" id="IPR020084">
    <property type="entry name" value="NUDIX_hydrolase_CS"/>
</dbReference>
<feature type="domain" description="Nudix hydrolase" evidence="3">
    <location>
        <begin position="1"/>
        <end position="113"/>
    </location>
</feature>
<dbReference type="Proteomes" id="UP000640274">
    <property type="component" value="Unassembled WGS sequence"/>
</dbReference>
<keyword evidence="5" id="KW-1185">Reference proteome</keyword>
<name>A0A934J5D5_9BACL</name>
<dbReference type="PANTHER" id="PTHR43046">
    <property type="entry name" value="GDP-MANNOSE MANNOSYL HYDROLASE"/>
    <property type="match status" value="1"/>
</dbReference>
<dbReference type="PROSITE" id="PS00893">
    <property type="entry name" value="NUDIX_BOX"/>
    <property type="match status" value="1"/>
</dbReference>
<dbReference type="AlphaFoldDB" id="A0A934J5D5"/>
<accession>A0A934J5D5</accession>
<evidence type="ECO:0000313" key="4">
    <source>
        <dbReference type="EMBL" id="MBJ6360725.1"/>
    </source>
</evidence>
<sequence>MDGFRNSSVFYIMPGGGQHAGELLPEAARREVAEELGIDIRPQSLAFIIEGAHDEDFHRVDFIFLCEYIGEISGAVLQGDTNQIGYAWLDIDTLNKQSLFPSKLRRAIMRLHESGRTDVYLGNEGIGDPECLD</sequence>
<reference evidence="4" key="1">
    <citation type="submission" date="2020-12" db="EMBL/GenBank/DDBJ databases">
        <authorList>
            <person name="Huq M.A."/>
        </authorList>
    </citation>
    <scope>NUCLEOTIDE SEQUENCE</scope>
    <source>
        <strain evidence="4">MAHUQ-46</strain>
    </source>
</reference>
<dbReference type="EMBL" id="JAELUP010000013">
    <property type="protein sequence ID" value="MBJ6360725.1"/>
    <property type="molecule type" value="Genomic_DNA"/>
</dbReference>
<comment type="caution">
    <text evidence="4">The sequence shown here is derived from an EMBL/GenBank/DDBJ whole genome shotgun (WGS) entry which is preliminary data.</text>
</comment>
<proteinExistence type="predicted"/>
<comment type="cofactor">
    <cofactor evidence="1">
        <name>Mg(2+)</name>
        <dbReference type="ChEBI" id="CHEBI:18420"/>
    </cofactor>
</comment>